<keyword evidence="3" id="KW-0328">Glycosyltransferase</keyword>
<evidence type="ECO:0000259" key="9">
    <source>
        <dbReference type="Pfam" id="PF13231"/>
    </source>
</evidence>
<feature type="domain" description="Glycosyltransferase RgtA/B/C/D-like" evidence="9">
    <location>
        <begin position="3"/>
        <end position="142"/>
    </location>
</feature>
<evidence type="ECO:0000256" key="6">
    <source>
        <dbReference type="ARBA" id="ARBA00022989"/>
    </source>
</evidence>
<dbReference type="AlphaFoldDB" id="A0A7V8NVJ3"/>
<feature type="transmembrane region" description="Helical" evidence="8">
    <location>
        <begin position="126"/>
        <end position="144"/>
    </location>
</feature>
<evidence type="ECO:0000256" key="3">
    <source>
        <dbReference type="ARBA" id="ARBA00022676"/>
    </source>
</evidence>
<organism evidence="10 11">
    <name type="scientific">Candidatus Acidiferrum panamense</name>
    <dbReference type="NCBI Taxonomy" id="2741543"/>
    <lineage>
        <taxon>Bacteria</taxon>
        <taxon>Pseudomonadati</taxon>
        <taxon>Acidobacteriota</taxon>
        <taxon>Terriglobia</taxon>
        <taxon>Candidatus Acidiferrales</taxon>
        <taxon>Candidatus Acidiferrum</taxon>
    </lineage>
</organism>
<evidence type="ECO:0000256" key="5">
    <source>
        <dbReference type="ARBA" id="ARBA00022692"/>
    </source>
</evidence>
<comment type="subcellular location">
    <subcellularLocation>
        <location evidence="1">Cell membrane</location>
        <topology evidence="1">Multi-pass membrane protein</topology>
    </subcellularLocation>
</comment>
<feature type="transmembrane region" description="Helical" evidence="8">
    <location>
        <begin position="258"/>
        <end position="277"/>
    </location>
</feature>
<evidence type="ECO:0000256" key="2">
    <source>
        <dbReference type="ARBA" id="ARBA00022475"/>
    </source>
</evidence>
<keyword evidence="6 8" id="KW-1133">Transmembrane helix</keyword>
<reference evidence="10" key="1">
    <citation type="submission" date="2020-06" db="EMBL/GenBank/DDBJ databases">
        <title>Legume-microbial interactions unlock mineral nutrients during tropical forest succession.</title>
        <authorList>
            <person name="Epihov D.Z."/>
        </authorList>
    </citation>
    <scope>NUCLEOTIDE SEQUENCE [LARGE SCALE GENOMIC DNA]</scope>
    <source>
        <strain evidence="10">Pan2503</strain>
    </source>
</reference>
<evidence type="ECO:0000313" key="10">
    <source>
        <dbReference type="EMBL" id="MBA0088309.1"/>
    </source>
</evidence>
<feature type="transmembrane region" description="Helical" evidence="8">
    <location>
        <begin position="31"/>
        <end position="49"/>
    </location>
</feature>
<dbReference type="InterPro" id="IPR038731">
    <property type="entry name" value="RgtA/B/C-like"/>
</dbReference>
<name>A0A7V8NVJ3_9BACT</name>
<dbReference type="PANTHER" id="PTHR33908:SF11">
    <property type="entry name" value="MEMBRANE PROTEIN"/>
    <property type="match status" value="1"/>
</dbReference>
<dbReference type="GO" id="GO:0016763">
    <property type="term" value="F:pentosyltransferase activity"/>
    <property type="evidence" value="ECO:0007669"/>
    <property type="project" value="TreeGrafter"/>
</dbReference>
<evidence type="ECO:0000256" key="8">
    <source>
        <dbReference type="SAM" id="Phobius"/>
    </source>
</evidence>
<keyword evidence="11" id="KW-1185">Reference proteome</keyword>
<keyword evidence="7 8" id="KW-0472">Membrane</keyword>
<dbReference type="PANTHER" id="PTHR33908">
    <property type="entry name" value="MANNOSYLTRANSFERASE YKCB-RELATED"/>
    <property type="match status" value="1"/>
</dbReference>
<feature type="transmembrane region" description="Helical" evidence="8">
    <location>
        <begin position="226"/>
        <end position="246"/>
    </location>
</feature>
<dbReference type="EMBL" id="JACDQQ010002437">
    <property type="protein sequence ID" value="MBA0088309.1"/>
    <property type="molecule type" value="Genomic_DNA"/>
</dbReference>
<feature type="transmembrane region" description="Helical" evidence="8">
    <location>
        <begin position="61"/>
        <end position="78"/>
    </location>
</feature>
<dbReference type="Proteomes" id="UP000567293">
    <property type="component" value="Unassembled WGS sequence"/>
</dbReference>
<evidence type="ECO:0000313" key="11">
    <source>
        <dbReference type="Proteomes" id="UP000567293"/>
    </source>
</evidence>
<feature type="non-terminal residue" evidence="10">
    <location>
        <position position="373"/>
    </location>
</feature>
<evidence type="ECO:0000256" key="1">
    <source>
        <dbReference type="ARBA" id="ARBA00004651"/>
    </source>
</evidence>
<gene>
    <name evidence="10" type="ORF">HRJ53_25270</name>
</gene>
<keyword evidence="2" id="KW-1003">Cell membrane</keyword>
<evidence type="ECO:0000256" key="4">
    <source>
        <dbReference type="ARBA" id="ARBA00022679"/>
    </source>
</evidence>
<keyword evidence="5 8" id="KW-0812">Transmembrane</keyword>
<dbReference type="InterPro" id="IPR050297">
    <property type="entry name" value="LipidA_mod_glycosyltrf_83"/>
</dbReference>
<comment type="caution">
    <text evidence="10">The sequence shown here is derived from an EMBL/GenBank/DDBJ whole genome shotgun (WGS) entry which is preliminary data.</text>
</comment>
<protein>
    <submittedName>
        <fullName evidence="10">Glycosyltransferase family 39 protein</fullName>
    </submittedName>
</protein>
<dbReference type="GO" id="GO:0005886">
    <property type="term" value="C:plasma membrane"/>
    <property type="evidence" value="ECO:0007669"/>
    <property type="project" value="UniProtKB-SubCell"/>
</dbReference>
<proteinExistence type="predicted"/>
<feature type="transmembrane region" description="Helical" evidence="8">
    <location>
        <begin position="176"/>
        <end position="196"/>
    </location>
</feature>
<dbReference type="Pfam" id="PF13231">
    <property type="entry name" value="PMT_2"/>
    <property type="match status" value="1"/>
</dbReference>
<accession>A0A7V8NVJ3</accession>
<feature type="non-terminal residue" evidence="10">
    <location>
        <position position="1"/>
    </location>
</feature>
<dbReference type="GO" id="GO:0009103">
    <property type="term" value="P:lipopolysaccharide biosynthetic process"/>
    <property type="evidence" value="ECO:0007669"/>
    <property type="project" value="UniProtKB-ARBA"/>
</dbReference>
<keyword evidence="4" id="KW-0808">Transferase</keyword>
<sequence length="373" mass="40560">SLRAVRFLPALASSAALVVAALVAREFGGRGFALVLTAVSMLVAPIYLSDGSLLTTNCLEPLLWMGSVYCAILAVKRNEPRYWLAFGIIAGVGLEEKYSIAVLGLGIGVGLLLTEQRRALKGRWMWLGSVAALLIFLPNLVWNAQNHWPFVQLMSNIKASGRDVQLGLGAFFVQQVLLIHPLNGPIWLAGVVALFFSKQLRPFRMLGWCYLAAYLAFEALGGKNYYLSPIYPMLLAAGAVAIESAIERSPHSWSKPAILVILVAAGVWLAPIVVPALPADRMLAYLNGLPFDVPRTENSHLSAALPQHYADQLGWPEMVAVVGQAWRSLSPEERPGCGVFAQNYGQAGAVDFFGRRYGLPPALSGHQTYYLWG</sequence>
<evidence type="ECO:0000256" key="7">
    <source>
        <dbReference type="ARBA" id="ARBA00023136"/>
    </source>
</evidence>